<comment type="caution">
    <text evidence="1">The sequence shown here is derived from an EMBL/GenBank/DDBJ whole genome shotgun (WGS) entry which is preliminary data.</text>
</comment>
<reference evidence="1" key="2">
    <citation type="journal article" date="2023" name="Proc. Natl. Acad. Sci. U.S.A.">
        <title>A global phylogenomic analysis of the shiitake genus Lentinula.</title>
        <authorList>
            <person name="Sierra-Patev S."/>
            <person name="Min B."/>
            <person name="Naranjo-Ortiz M."/>
            <person name="Looney B."/>
            <person name="Konkel Z."/>
            <person name="Slot J.C."/>
            <person name="Sakamoto Y."/>
            <person name="Steenwyk J.L."/>
            <person name="Rokas A."/>
            <person name="Carro J."/>
            <person name="Camarero S."/>
            <person name="Ferreira P."/>
            <person name="Molpeceres G."/>
            <person name="Ruiz-Duenas F.J."/>
            <person name="Serrano A."/>
            <person name="Henrissat B."/>
            <person name="Drula E."/>
            <person name="Hughes K.W."/>
            <person name="Mata J.L."/>
            <person name="Ishikawa N.K."/>
            <person name="Vargas-Isla R."/>
            <person name="Ushijima S."/>
            <person name="Smith C.A."/>
            <person name="Donoghue J."/>
            <person name="Ahrendt S."/>
            <person name="Andreopoulos W."/>
            <person name="He G."/>
            <person name="LaButti K."/>
            <person name="Lipzen A."/>
            <person name="Ng V."/>
            <person name="Riley R."/>
            <person name="Sandor L."/>
            <person name="Barry K."/>
            <person name="Martinez A.T."/>
            <person name="Xiao Y."/>
            <person name="Gibbons J.G."/>
            <person name="Terashima K."/>
            <person name="Grigoriev I.V."/>
            <person name="Hibbett D."/>
        </authorList>
    </citation>
    <scope>NUCLEOTIDE SEQUENCE</scope>
    <source>
        <strain evidence="1">Sp2 HRB7682 ss15</strain>
    </source>
</reference>
<evidence type="ECO:0000313" key="2">
    <source>
        <dbReference type="Proteomes" id="UP001150238"/>
    </source>
</evidence>
<sequence>MILLLFSYDVYHDGLRTITAESARHSSIIRATLLNFTPFIFASHLLTSHKLQSTLIGVFC</sequence>
<protein>
    <submittedName>
        <fullName evidence="1">Uncharacterized protein</fullName>
    </submittedName>
</protein>
<organism evidence="1 2">
    <name type="scientific">Lentinula lateritia</name>
    <dbReference type="NCBI Taxonomy" id="40482"/>
    <lineage>
        <taxon>Eukaryota</taxon>
        <taxon>Fungi</taxon>
        <taxon>Dikarya</taxon>
        <taxon>Basidiomycota</taxon>
        <taxon>Agaricomycotina</taxon>
        <taxon>Agaricomycetes</taxon>
        <taxon>Agaricomycetidae</taxon>
        <taxon>Agaricales</taxon>
        <taxon>Marasmiineae</taxon>
        <taxon>Omphalotaceae</taxon>
        <taxon>Lentinula</taxon>
    </lineage>
</organism>
<feature type="non-terminal residue" evidence="1">
    <location>
        <position position="1"/>
    </location>
</feature>
<proteinExistence type="predicted"/>
<reference evidence="1" key="1">
    <citation type="submission" date="2022-08" db="EMBL/GenBank/DDBJ databases">
        <authorList>
            <consortium name="DOE Joint Genome Institute"/>
            <person name="Min B."/>
            <person name="Riley R."/>
            <person name="Sierra-Patev S."/>
            <person name="Naranjo-Ortiz M."/>
            <person name="Looney B."/>
            <person name="Konkel Z."/>
            <person name="Slot J.C."/>
            <person name="Sakamoto Y."/>
            <person name="Steenwyk J.L."/>
            <person name="Rokas A."/>
            <person name="Carro J."/>
            <person name="Camarero S."/>
            <person name="Ferreira P."/>
            <person name="Molpeceres G."/>
            <person name="Ruiz-Duenas F.J."/>
            <person name="Serrano A."/>
            <person name="Henrissat B."/>
            <person name="Drula E."/>
            <person name="Hughes K.W."/>
            <person name="Mata J.L."/>
            <person name="Ishikawa N.K."/>
            <person name="Vargas-Isla R."/>
            <person name="Ushijima S."/>
            <person name="Smith C.A."/>
            <person name="Ahrendt S."/>
            <person name="Andreopoulos W."/>
            <person name="He G."/>
            <person name="Labutti K."/>
            <person name="Lipzen A."/>
            <person name="Ng V."/>
            <person name="Sandor L."/>
            <person name="Barry K."/>
            <person name="Martinez A.T."/>
            <person name="Xiao Y."/>
            <person name="Gibbons J.G."/>
            <person name="Terashima K."/>
            <person name="Hibbett D.S."/>
            <person name="Grigoriev I.V."/>
        </authorList>
    </citation>
    <scope>NUCLEOTIDE SEQUENCE</scope>
    <source>
        <strain evidence="1">Sp2 HRB7682 ss15</strain>
    </source>
</reference>
<dbReference type="AlphaFoldDB" id="A0A9W9DP77"/>
<gene>
    <name evidence="1" type="ORF">C8J55DRAFT_514527</name>
</gene>
<dbReference type="Proteomes" id="UP001150238">
    <property type="component" value="Unassembled WGS sequence"/>
</dbReference>
<dbReference type="EMBL" id="JANVFS010000017">
    <property type="protein sequence ID" value="KAJ4478621.1"/>
    <property type="molecule type" value="Genomic_DNA"/>
</dbReference>
<name>A0A9W9DP77_9AGAR</name>
<evidence type="ECO:0000313" key="1">
    <source>
        <dbReference type="EMBL" id="KAJ4478621.1"/>
    </source>
</evidence>
<accession>A0A9W9DP77</accession>